<keyword evidence="7" id="KW-0233">DNA recombination</keyword>
<dbReference type="Proteomes" id="UP000826725">
    <property type="component" value="Chromosome"/>
</dbReference>
<dbReference type="EMBL" id="AP024086">
    <property type="protein sequence ID" value="BCL60352.1"/>
    <property type="molecule type" value="Genomic_DNA"/>
</dbReference>
<dbReference type="CDD" id="cd00840">
    <property type="entry name" value="MPP_Mre11_N"/>
    <property type="match status" value="1"/>
</dbReference>
<proteinExistence type="inferred from homology"/>
<evidence type="ECO:0000313" key="11">
    <source>
        <dbReference type="Proteomes" id="UP000826725"/>
    </source>
</evidence>
<evidence type="ECO:0000256" key="1">
    <source>
        <dbReference type="ARBA" id="ARBA00010555"/>
    </source>
</evidence>
<evidence type="ECO:0000259" key="8">
    <source>
        <dbReference type="Pfam" id="PF00149"/>
    </source>
</evidence>
<sequence>MKLLHTSDWHLGCHLYGKKRIDEHEHFLNWLHGVIEEQSIDILCIAGDIFDTTTPSNRAQSLYFRFLRKILFTSCSHVIIIGGNHDSPTLLEAPGELLRSLDIHVIGSKTELPEKEVLLLKNENETPLAIVCAVPYLRDRDVRQSRPGEESVEKEHLLLEGIRNHFREVINHAGSVQKKLEQPVPVIVMGHLFMAGGKTFDGDGTRDLYVGGLGRICCDIFPEIVNYAALGHLHTPQVAGQNPLFRYCGSPLQMSFKEAENQKQVLLVEFDHKVKEITPLIVPCFRELVSLQGDIEEIKASLTRLLETGSNARVEILYTGNNAAADLSHLFNETIQSSDMEILRTVNTTAVKNILLPAAPRETLEELSENDVFRRCLDTNQIEGNDRNELIRRFNEVLTDLGEADKNAE</sequence>
<feature type="domain" description="Calcineurin-like phosphoesterase" evidence="8">
    <location>
        <begin position="1"/>
        <end position="235"/>
    </location>
</feature>
<keyword evidence="11" id="KW-1185">Reference proteome</keyword>
<dbReference type="PANTHER" id="PTHR30337:SF0">
    <property type="entry name" value="NUCLEASE SBCCD SUBUNIT D"/>
    <property type="match status" value="1"/>
</dbReference>
<protein>
    <recommendedName>
        <fullName evidence="3 7">Nuclease SbcCD subunit D</fullName>
    </recommendedName>
</protein>
<feature type="domain" description="Nuclease SbcCD subunit D C-terminal" evidence="9">
    <location>
        <begin position="284"/>
        <end position="379"/>
    </location>
</feature>
<dbReference type="GO" id="GO:0008408">
    <property type="term" value="F:3'-5' exonuclease activity"/>
    <property type="evidence" value="ECO:0007669"/>
    <property type="project" value="InterPro"/>
</dbReference>
<keyword evidence="5 7" id="KW-0378">Hydrolase</keyword>
<evidence type="ECO:0000256" key="6">
    <source>
        <dbReference type="ARBA" id="ARBA00022839"/>
    </source>
</evidence>
<dbReference type="InterPro" id="IPR004843">
    <property type="entry name" value="Calcineurin-like_PHP"/>
</dbReference>
<reference evidence="10" key="1">
    <citation type="submission" date="2020-09" db="EMBL/GenBank/DDBJ databases">
        <title>Desulfogranum mesoprofundum gen. nov., sp. nov., a novel mesophilic, sulfate-reducing chemolithoautotroph isolated from a deep-sea hydrothermal vent chimney in the Suiyo Seamount.</title>
        <authorList>
            <person name="Hashimoto Y."/>
            <person name="Nakagawa S."/>
        </authorList>
    </citation>
    <scope>NUCLEOTIDE SEQUENCE</scope>
    <source>
        <strain evidence="10">KT2</strain>
    </source>
</reference>
<evidence type="ECO:0000256" key="3">
    <source>
        <dbReference type="ARBA" id="ARBA00013365"/>
    </source>
</evidence>
<dbReference type="GO" id="GO:0006310">
    <property type="term" value="P:DNA recombination"/>
    <property type="evidence" value="ECO:0007669"/>
    <property type="project" value="UniProtKB-KW"/>
</dbReference>
<evidence type="ECO:0000256" key="2">
    <source>
        <dbReference type="ARBA" id="ARBA00011322"/>
    </source>
</evidence>
<name>A0A8D5JL96_9BACT</name>
<dbReference type="InterPro" id="IPR026843">
    <property type="entry name" value="SbcD_C"/>
</dbReference>
<gene>
    <name evidence="7 10" type="primary">sbcD</name>
    <name evidence="10" type="ORF">DGMP_10450</name>
</gene>
<dbReference type="InterPro" id="IPR050535">
    <property type="entry name" value="DNA_Repair-Maintenance_Comp"/>
</dbReference>
<evidence type="ECO:0000256" key="4">
    <source>
        <dbReference type="ARBA" id="ARBA00022722"/>
    </source>
</evidence>
<dbReference type="RefSeq" id="WP_228856488.1">
    <property type="nucleotide sequence ID" value="NZ_AP024086.1"/>
</dbReference>
<comment type="function">
    <text evidence="7">SbcCD cleaves DNA hairpin structures. These structures can inhibit DNA replication and are intermediates in certain DNA recombination reactions. The complex acts as a 3'-&gt;5' double strand exonuclease that can open hairpins. It also has a 5' single-strand endonuclease activity.</text>
</comment>
<dbReference type="InterPro" id="IPR041796">
    <property type="entry name" value="Mre11_N"/>
</dbReference>
<evidence type="ECO:0000259" key="9">
    <source>
        <dbReference type="Pfam" id="PF12320"/>
    </source>
</evidence>
<organism evidence="10 11">
    <name type="scientific">Desulfomarina profundi</name>
    <dbReference type="NCBI Taxonomy" id="2772557"/>
    <lineage>
        <taxon>Bacteria</taxon>
        <taxon>Pseudomonadati</taxon>
        <taxon>Thermodesulfobacteriota</taxon>
        <taxon>Desulfobulbia</taxon>
        <taxon>Desulfobulbales</taxon>
        <taxon>Desulfobulbaceae</taxon>
        <taxon>Desulfomarina</taxon>
    </lineage>
</organism>
<dbReference type="GO" id="GO:0004519">
    <property type="term" value="F:endonuclease activity"/>
    <property type="evidence" value="ECO:0007669"/>
    <property type="project" value="UniProtKB-KW"/>
</dbReference>
<dbReference type="NCBIfam" id="TIGR00619">
    <property type="entry name" value="sbcd"/>
    <property type="match status" value="1"/>
</dbReference>
<dbReference type="InterPro" id="IPR004593">
    <property type="entry name" value="SbcD"/>
</dbReference>
<dbReference type="PANTHER" id="PTHR30337">
    <property type="entry name" value="COMPONENT OF ATP-DEPENDENT DSDNA EXONUCLEASE"/>
    <property type="match status" value="1"/>
</dbReference>
<comment type="subunit">
    <text evidence="2 7">Heterodimer of SbcC and SbcD.</text>
</comment>
<comment type="similarity">
    <text evidence="1 7">Belongs to the SbcD family.</text>
</comment>
<dbReference type="Pfam" id="PF00149">
    <property type="entry name" value="Metallophos"/>
    <property type="match status" value="1"/>
</dbReference>
<keyword evidence="4 7" id="KW-0540">Nuclease</keyword>
<dbReference type="AlphaFoldDB" id="A0A8D5JL96"/>
<dbReference type="Pfam" id="PF12320">
    <property type="entry name" value="SbcD_C"/>
    <property type="match status" value="1"/>
</dbReference>
<keyword evidence="7" id="KW-0255">Endonuclease</keyword>
<accession>A0A8D5JL96</accession>
<evidence type="ECO:0000313" key="10">
    <source>
        <dbReference type="EMBL" id="BCL60352.1"/>
    </source>
</evidence>
<keyword evidence="6 7" id="KW-0269">Exonuclease</keyword>
<evidence type="ECO:0000256" key="5">
    <source>
        <dbReference type="ARBA" id="ARBA00022801"/>
    </source>
</evidence>
<dbReference type="GO" id="GO:0006260">
    <property type="term" value="P:DNA replication"/>
    <property type="evidence" value="ECO:0007669"/>
    <property type="project" value="UniProtKB-KW"/>
</dbReference>
<keyword evidence="7" id="KW-0235">DNA replication</keyword>
<evidence type="ECO:0000256" key="7">
    <source>
        <dbReference type="RuleBase" id="RU363069"/>
    </source>
</evidence>
<dbReference type="KEGG" id="dbk:DGMP_10450"/>